<proteinExistence type="predicted"/>
<keyword evidence="1" id="KW-0812">Transmembrane</keyword>
<dbReference type="Proteomes" id="UP000218334">
    <property type="component" value="Unassembled WGS sequence"/>
</dbReference>
<evidence type="ECO:0000256" key="1">
    <source>
        <dbReference type="SAM" id="Phobius"/>
    </source>
</evidence>
<keyword evidence="3" id="KW-1185">Reference proteome</keyword>
<evidence type="ECO:0000313" key="2">
    <source>
        <dbReference type="EMBL" id="PBK66514.1"/>
    </source>
</evidence>
<reference evidence="3" key="1">
    <citation type="journal article" date="2017" name="Nat. Ecol. Evol.">
        <title>Genome expansion and lineage-specific genetic innovations in the forest pathogenic fungi Armillaria.</title>
        <authorList>
            <person name="Sipos G."/>
            <person name="Prasanna A.N."/>
            <person name="Walter M.C."/>
            <person name="O'Connor E."/>
            <person name="Balint B."/>
            <person name="Krizsan K."/>
            <person name="Kiss B."/>
            <person name="Hess J."/>
            <person name="Varga T."/>
            <person name="Slot J."/>
            <person name="Riley R."/>
            <person name="Boka B."/>
            <person name="Rigling D."/>
            <person name="Barry K."/>
            <person name="Lee J."/>
            <person name="Mihaltcheva S."/>
            <person name="LaButti K."/>
            <person name="Lipzen A."/>
            <person name="Waldron R."/>
            <person name="Moloney N.M."/>
            <person name="Sperisen C."/>
            <person name="Kredics L."/>
            <person name="Vagvoelgyi C."/>
            <person name="Patrignani A."/>
            <person name="Fitzpatrick D."/>
            <person name="Nagy I."/>
            <person name="Doyle S."/>
            <person name="Anderson J.B."/>
            <person name="Grigoriev I.V."/>
            <person name="Gueldener U."/>
            <person name="Muensterkoetter M."/>
            <person name="Nagy L.G."/>
        </authorList>
    </citation>
    <scope>NUCLEOTIDE SEQUENCE [LARGE SCALE GENOMIC DNA]</scope>
    <source>
        <strain evidence="3">28-4</strain>
    </source>
</reference>
<keyword evidence="1" id="KW-1133">Transmembrane helix</keyword>
<dbReference type="AlphaFoldDB" id="A0A2H3BC73"/>
<dbReference type="EMBL" id="KZ293440">
    <property type="protein sequence ID" value="PBK66514.1"/>
    <property type="molecule type" value="Genomic_DNA"/>
</dbReference>
<organism evidence="2 3">
    <name type="scientific">Armillaria solidipes</name>
    <dbReference type="NCBI Taxonomy" id="1076256"/>
    <lineage>
        <taxon>Eukaryota</taxon>
        <taxon>Fungi</taxon>
        <taxon>Dikarya</taxon>
        <taxon>Basidiomycota</taxon>
        <taxon>Agaricomycotina</taxon>
        <taxon>Agaricomycetes</taxon>
        <taxon>Agaricomycetidae</taxon>
        <taxon>Agaricales</taxon>
        <taxon>Marasmiineae</taxon>
        <taxon>Physalacriaceae</taxon>
        <taxon>Armillaria</taxon>
    </lineage>
</organism>
<keyword evidence="1" id="KW-0472">Membrane</keyword>
<gene>
    <name evidence="2" type="ORF">ARMSODRAFT_349560</name>
</gene>
<feature type="transmembrane region" description="Helical" evidence="1">
    <location>
        <begin position="66"/>
        <end position="86"/>
    </location>
</feature>
<name>A0A2H3BC73_9AGAR</name>
<protein>
    <submittedName>
        <fullName evidence="2">Uncharacterized protein</fullName>
    </submittedName>
</protein>
<accession>A0A2H3BC73</accession>
<sequence length="122" mass="13752">MIEDEKIVGWGCGCGWWLWLWLLCVTHELSTTTEGSVKPRSAGATANVDRGRVSDGGCCCCCCCSIASYTLVFFYFHLIIIALTHFPDSTCELRYRLSILSECLRAKMIYSKCVQFSSKSRR</sequence>
<evidence type="ECO:0000313" key="3">
    <source>
        <dbReference type="Proteomes" id="UP000218334"/>
    </source>
</evidence>